<gene>
    <name evidence="1" type="ORF">DPMN_056466</name>
</gene>
<reference evidence="1" key="2">
    <citation type="submission" date="2020-11" db="EMBL/GenBank/DDBJ databases">
        <authorList>
            <person name="McCartney M.A."/>
            <person name="Auch B."/>
            <person name="Kono T."/>
            <person name="Mallez S."/>
            <person name="Becker A."/>
            <person name="Gohl D.M."/>
            <person name="Silverstein K.A.T."/>
            <person name="Koren S."/>
            <person name="Bechman K.B."/>
            <person name="Herman A."/>
            <person name="Abrahante J.E."/>
            <person name="Garbe J."/>
        </authorList>
    </citation>
    <scope>NUCLEOTIDE SEQUENCE</scope>
    <source>
        <strain evidence="1">Duluth1</strain>
        <tissue evidence="1">Whole animal</tissue>
    </source>
</reference>
<accession>A0A9D4CTP6</accession>
<dbReference type="AlphaFoldDB" id="A0A9D4CTP6"/>
<dbReference type="PANTHER" id="PTHR47526">
    <property type="entry name" value="ATP-DEPENDENT DNA HELICASE"/>
    <property type="match status" value="1"/>
</dbReference>
<dbReference type="Proteomes" id="UP000828390">
    <property type="component" value="Unassembled WGS sequence"/>
</dbReference>
<reference evidence="1" key="1">
    <citation type="journal article" date="2019" name="bioRxiv">
        <title>The Genome of the Zebra Mussel, Dreissena polymorpha: A Resource for Invasive Species Research.</title>
        <authorList>
            <person name="McCartney M.A."/>
            <person name="Auch B."/>
            <person name="Kono T."/>
            <person name="Mallez S."/>
            <person name="Zhang Y."/>
            <person name="Obille A."/>
            <person name="Becker A."/>
            <person name="Abrahante J.E."/>
            <person name="Garbe J."/>
            <person name="Badalamenti J.P."/>
            <person name="Herman A."/>
            <person name="Mangelson H."/>
            <person name="Liachko I."/>
            <person name="Sullivan S."/>
            <person name="Sone E.D."/>
            <person name="Koren S."/>
            <person name="Silverstein K.A.T."/>
            <person name="Beckman K.B."/>
            <person name="Gohl D.M."/>
        </authorList>
    </citation>
    <scope>NUCLEOTIDE SEQUENCE</scope>
    <source>
        <strain evidence="1">Duluth1</strain>
        <tissue evidence="1">Whole animal</tissue>
    </source>
</reference>
<organism evidence="1 2">
    <name type="scientific">Dreissena polymorpha</name>
    <name type="common">Zebra mussel</name>
    <name type="synonym">Mytilus polymorpha</name>
    <dbReference type="NCBI Taxonomy" id="45954"/>
    <lineage>
        <taxon>Eukaryota</taxon>
        <taxon>Metazoa</taxon>
        <taxon>Spiralia</taxon>
        <taxon>Lophotrochozoa</taxon>
        <taxon>Mollusca</taxon>
        <taxon>Bivalvia</taxon>
        <taxon>Autobranchia</taxon>
        <taxon>Heteroconchia</taxon>
        <taxon>Euheterodonta</taxon>
        <taxon>Imparidentia</taxon>
        <taxon>Neoheterodontei</taxon>
        <taxon>Myida</taxon>
        <taxon>Dreissenoidea</taxon>
        <taxon>Dreissenidae</taxon>
        <taxon>Dreissena</taxon>
    </lineage>
</organism>
<evidence type="ECO:0000313" key="1">
    <source>
        <dbReference type="EMBL" id="KAH3730477.1"/>
    </source>
</evidence>
<protein>
    <submittedName>
        <fullName evidence="1">Uncharacterized protein</fullName>
    </submittedName>
</protein>
<proteinExistence type="predicted"/>
<comment type="caution">
    <text evidence="1">The sequence shown here is derived from an EMBL/GenBank/DDBJ whole genome shotgun (WGS) entry which is preliminary data.</text>
</comment>
<sequence>MSKSRVPYKDGLDYVARKRYEEKLSLINGKGEDLKAWKSLEAIYQVCQGWVREKKAIVKGDHVIVTAKVLHSQRMREKTFNPLEPYADQYISKTLTHDYPHDLSALRDTKWFDKDYGSLVKHCQTVKIQCTAGQAKNAEFETREQSVSALWYRFRAGRITASNA</sequence>
<dbReference type="EMBL" id="JAIWYP010000012">
    <property type="protein sequence ID" value="KAH3730477.1"/>
    <property type="molecule type" value="Genomic_DNA"/>
</dbReference>
<dbReference type="PANTHER" id="PTHR47526:SF4">
    <property type="entry name" value="SWIM-TYPE DOMAIN-CONTAINING PROTEIN"/>
    <property type="match status" value="1"/>
</dbReference>
<evidence type="ECO:0000313" key="2">
    <source>
        <dbReference type="Proteomes" id="UP000828390"/>
    </source>
</evidence>
<name>A0A9D4CTP6_DREPO</name>
<keyword evidence="2" id="KW-1185">Reference proteome</keyword>